<dbReference type="OrthoDB" id="9796020at2"/>
<protein>
    <submittedName>
        <fullName evidence="2">Dihydroorotase</fullName>
    </submittedName>
</protein>
<proteinExistence type="predicted"/>
<accession>A0A4R1RZT8</accession>
<dbReference type="InterPro" id="IPR032466">
    <property type="entry name" value="Metal_Hydrolase"/>
</dbReference>
<dbReference type="Gene3D" id="3.20.20.140">
    <property type="entry name" value="Metal-dependent hydrolases"/>
    <property type="match status" value="1"/>
</dbReference>
<keyword evidence="3" id="KW-1185">Reference proteome</keyword>
<dbReference type="PANTHER" id="PTHR42717:SF1">
    <property type="entry name" value="IMIDAZOLONEPROPIONASE AND RELATED AMIDOHYDROLASES"/>
    <property type="match status" value="1"/>
</dbReference>
<dbReference type="Proteomes" id="UP000295008">
    <property type="component" value="Unassembled WGS sequence"/>
</dbReference>
<evidence type="ECO:0000313" key="3">
    <source>
        <dbReference type="Proteomes" id="UP000295008"/>
    </source>
</evidence>
<reference evidence="2 3" key="1">
    <citation type="submission" date="2019-03" db="EMBL/GenBank/DDBJ databases">
        <title>Genomic Encyclopedia of Type Strains, Phase IV (KMG-IV): sequencing the most valuable type-strain genomes for metagenomic binning, comparative biology and taxonomic classification.</title>
        <authorList>
            <person name="Goeker M."/>
        </authorList>
    </citation>
    <scope>NUCLEOTIDE SEQUENCE [LARGE SCALE GENOMIC DNA]</scope>
    <source>
        <strain evidence="2 3">LX-B</strain>
    </source>
</reference>
<evidence type="ECO:0000259" key="1">
    <source>
        <dbReference type="Pfam" id="PF01979"/>
    </source>
</evidence>
<dbReference type="AlphaFoldDB" id="A0A4R1RZT8"/>
<sequence>MIVKVIDPAGNKVFPAELVKTEQGYDLKPVNEDVRQTEIPYLSPGWIDFHTHVYHGVTSLGVNPDAIGINRGVHLLIDAGSAGAETVEGFIRYVAPCYKTKIKAFLNISTIGLTTMREYADIRNIDPDKTAAAIERYRDFLCGVKVRSSGIIVEDKGLLPFKNAIRAAEKAGVPIMVHMGETPPANADNLALFRKGDILSHCFHGKNEPLFGPDGAPIPEMAQAMERGIVLDVAHGAASMDRNVARQVLRRGYRDFIISTDLHIRNVNGPVYSLAHTMTKFLALGMDLPEVIAAVTFRPAQALGIKDWCRLDHPIRRATLFRVRDRKPEDPILMDAMKNVIDAEKAIEPTGLIYEGELVTLPALQES</sequence>
<dbReference type="InterPro" id="IPR020043">
    <property type="entry name" value="Deacetylase_Atu3266-like"/>
</dbReference>
<dbReference type="Pfam" id="PF01979">
    <property type="entry name" value="Amidohydro_1"/>
    <property type="match status" value="1"/>
</dbReference>
<dbReference type="GO" id="GO:0019213">
    <property type="term" value="F:deacetylase activity"/>
    <property type="evidence" value="ECO:0007669"/>
    <property type="project" value="InterPro"/>
</dbReference>
<dbReference type="SUPFAM" id="SSF51556">
    <property type="entry name" value="Metallo-dependent hydrolases"/>
    <property type="match status" value="1"/>
</dbReference>
<dbReference type="GO" id="GO:0016787">
    <property type="term" value="F:hydrolase activity"/>
    <property type="evidence" value="ECO:0007669"/>
    <property type="project" value="InterPro"/>
</dbReference>
<comment type="caution">
    <text evidence="2">The sequence shown here is derived from an EMBL/GenBank/DDBJ whole genome shotgun (WGS) entry which is preliminary data.</text>
</comment>
<organism evidence="2 3">
    <name type="scientific">Hydrogenispora ethanolica</name>
    <dbReference type="NCBI Taxonomy" id="1082276"/>
    <lineage>
        <taxon>Bacteria</taxon>
        <taxon>Bacillati</taxon>
        <taxon>Bacillota</taxon>
        <taxon>Hydrogenispora</taxon>
    </lineage>
</organism>
<evidence type="ECO:0000313" key="2">
    <source>
        <dbReference type="EMBL" id="TCL72375.1"/>
    </source>
</evidence>
<name>A0A4R1RZT8_HYDET</name>
<feature type="domain" description="Amidohydrolase-related" evidence="1">
    <location>
        <begin position="41"/>
        <end position="306"/>
    </location>
</feature>
<dbReference type="EMBL" id="SLUN01000006">
    <property type="protein sequence ID" value="TCL72375.1"/>
    <property type="molecule type" value="Genomic_DNA"/>
</dbReference>
<dbReference type="InterPro" id="IPR006680">
    <property type="entry name" value="Amidohydro-rel"/>
</dbReference>
<dbReference type="RefSeq" id="WP_132013586.1">
    <property type="nucleotide sequence ID" value="NZ_SLUN01000006.1"/>
</dbReference>
<dbReference type="PANTHER" id="PTHR42717">
    <property type="entry name" value="DIHYDROOROTASE-RELATED"/>
    <property type="match status" value="1"/>
</dbReference>
<gene>
    <name evidence="2" type="ORF">EDC14_100685</name>
</gene>